<name>A0A318HCS2_9BURK</name>
<keyword evidence="6 8" id="KW-1133">Transmembrane helix</keyword>
<dbReference type="EMBL" id="QJJS01000005">
    <property type="protein sequence ID" value="PXW97071.1"/>
    <property type="molecule type" value="Genomic_DNA"/>
</dbReference>
<accession>A0A318HCS2</accession>
<keyword evidence="5 8" id="KW-0812">Transmembrane</keyword>
<feature type="domain" description="Bacterial sugar transferase" evidence="9">
    <location>
        <begin position="63"/>
        <end position="255"/>
    </location>
</feature>
<feature type="transmembrane region" description="Helical" evidence="8">
    <location>
        <begin position="68"/>
        <end position="89"/>
    </location>
</feature>
<dbReference type="RefSeq" id="WP_110400217.1">
    <property type="nucleotide sequence ID" value="NZ_QJJS01000005.1"/>
</dbReference>
<evidence type="ECO:0000313" key="10">
    <source>
        <dbReference type="EMBL" id="PXW97071.1"/>
    </source>
</evidence>
<comment type="similarity">
    <text evidence="2">Belongs to the bacterial sugar transferase family.</text>
</comment>
<dbReference type="Pfam" id="PF02397">
    <property type="entry name" value="Bac_transf"/>
    <property type="match status" value="1"/>
</dbReference>
<dbReference type="AlphaFoldDB" id="A0A318HCS2"/>
<evidence type="ECO:0000313" key="11">
    <source>
        <dbReference type="Proteomes" id="UP000247811"/>
    </source>
</evidence>
<dbReference type="InterPro" id="IPR003362">
    <property type="entry name" value="Bact_transf"/>
</dbReference>
<evidence type="ECO:0000256" key="6">
    <source>
        <dbReference type="ARBA" id="ARBA00022989"/>
    </source>
</evidence>
<evidence type="ECO:0000256" key="4">
    <source>
        <dbReference type="ARBA" id="ARBA00022679"/>
    </source>
</evidence>
<comment type="caution">
    <text evidence="10">The sequence shown here is derived from an EMBL/GenBank/DDBJ whole genome shotgun (WGS) entry which is preliminary data.</text>
</comment>
<evidence type="ECO:0000256" key="8">
    <source>
        <dbReference type="SAM" id="Phobius"/>
    </source>
</evidence>
<protein>
    <submittedName>
        <fullName evidence="10">Undecaprenyl-phosphate galactose phosphotransferase WbaP</fullName>
    </submittedName>
</protein>
<organism evidence="10 11">
    <name type="scientific">Sphaerotilus hippei</name>
    <dbReference type="NCBI Taxonomy" id="744406"/>
    <lineage>
        <taxon>Bacteria</taxon>
        <taxon>Pseudomonadati</taxon>
        <taxon>Pseudomonadota</taxon>
        <taxon>Betaproteobacteria</taxon>
        <taxon>Burkholderiales</taxon>
        <taxon>Sphaerotilaceae</taxon>
        <taxon>Sphaerotilus</taxon>
    </lineage>
</organism>
<keyword evidence="7 8" id="KW-0472">Membrane</keyword>
<evidence type="ECO:0000256" key="1">
    <source>
        <dbReference type="ARBA" id="ARBA00004236"/>
    </source>
</evidence>
<dbReference type="Proteomes" id="UP000247811">
    <property type="component" value="Unassembled WGS sequence"/>
</dbReference>
<reference evidence="10 11" key="1">
    <citation type="submission" date="2018-05" db="EMBL/GenBank/DDBJ databases">
        <title>Genomic Encyclopedia of Type Strains, Phase IV (KMG-IV): sequencing the most valuable type-strain genomes for metagenomic binning, comparative biology and taxonomic classification.</title>
        <authorList>
            <person name="Goeker M."/>
        </authorList>
    </citation>
    <scope>NUCLEOTIDE SEQUENCE [LARGE SCALE GENOMIC DNA]</scope>
    <source>
        <strain evidence="10 11">DSM 566</strain>
    </source>
</reference>
<dbReference type="OrthoDB" id="9808602at2"/>
<dbReference type="GO" id="GO:0016780">
    <property type="term" value="F:phosphotransferase activity, for other substituted phosphate groups"/>
    <property type="evidence" value="ECO:0007669"/>
    <property type="project" value="TreeGrafter"/>
</dbReference>
<keyword evidence="3" id="KW-1003">Cell membrane</keyword>
<comment type="subcellular location">
    <subcellularLocation>
        <location evidence="1">Cell membrane</location>
    </subcellularLocation>
</comment>
<proteinExistence type="inferred from homology"/>
<evidence type="ECO:0000256" key="7">
    <source>
        <dbReference type="ARBA" id="ARBA00023136"/>
    </source>
</evidence>
<keyword evidence="11" id="KW-1185">Reference proteome</keyword>
<gene>
    <name evidence="10" type="ORF">C7444_105171</name>
</gene>
<evidence type="ECO:0000256" key="2">
    <source>
        <dbReference type="ARBA" id="ARBA00006464"/>
    </source>
</evidence>
<dbReference type="PANTHER" id="PTHR30576:SF4">
    <property type="entry name" value="UNDECAPRENYL-PHOSPHATE GALACTOSE PHOSPHOTRANSFERASE"/>
    <property type="match status" value="1"/>
</dbReference>
<sequence length="261" mass="29368">MRYAGDSSATNLARVIDTDHHVEAKAATYAAPSATVHYLNIARQHSEAANRTVGLTKIEHFFKRTFDVVGVLAILALFAPLMIAVALAVRLTTGKQIIYGHTRLGRGGREFKCYKFRSMVTNSEQVLKELLATDPAARAEWDRDFKLKNDPRITKVGRFIRKTSLDELPQLWNVLVGDMSIVGPRPVVRTEFDRYYGAAREHYLSVPPGLTGLWQVSGRNDLDYDQRVALDRQYVETWNLVTDLSIVLRTAKVMVARSGAY</sequence>
<dbReference type="GO" id="GO:0005886">
    <property type="term" value="C:plasma membrane"/>
    <property type="evidence" value="ECO:0007669"/>
    <property type="project" value="UniProtKB-SubCell"/>
</dbReference>
<evidence type="ECO:0000256" key="3">
    <source>
        <dbReference type="ARBA" id="ARBA00022475"/>
    </source>
</evidence>
<evidence type="ECO:0000256" key="5">
    <source>
        <dbReference type="ARBA" id="ARBA00022692"/>
    </source>
</evidence>
<evidence type="ECO:0000259" key="9">
    <source>
        <dbReference type="Pfam" id="PF02397"/>
    </source>
</evidence>
<keyword evidence="4 10" id="KW-0808">Transferase</keyword>
<dbReference type="PANTHER" id="PTHR30576">
    <property type="entry name" value="COLANIC BIOSYNTHESIS UDP-GLUCOSE LIPID CARRIER TRANSFERASE"/>
    <property type="match status" value="1"/>
</dbReference>